<dbReference type="GO" id="GO:0046872">
    <property type="term" value="F:metal ion binding"/>
    <property type="evidence" value="ECO:0007669"/>
    <property type="project" value="UniProtKB-KW"/>
</dbReference>
<evidence type="ECO:0000256" key="3">
    <source>
        <dbReference type="ARBA" id="ARBA00022723"/>
    </source>
</evidence>
<evidence type="ECO:0000313" key="6">
    <source>
        <dbReference type="EMBL" id="AGA29887.1"/>
    </source>
</evidence>
<evidence type="ECO:0000256" key="4">
    <source>
        <dbReference type="ARBA" id="ARBA00022842"/>
    </source>
</evidence>
<dbReference type="PRINTS" id="PR00413">
    <property type="entry name" value="HADHALOGNASE"/>
</dbReference>
<name>L0DKX9_SINAD</name>
<evidence type="ECO:0000256" key="2">
    <source>
        <dbReference type="ARBA" id="ARBA00006171"/>
    </source>
</evidence>
<dbReference type="STRING" id="886293.Sinac_5757"/>
<dbReference type="PANTHER" id="PTHR46193:SF18">
    <property type="entry name" value="HEXITOL PHOSPHATASE B"/>
    <property type="match status" value="1"/>
</dbReference>
<dbReference type="RefSeq" id="WP_015248984.1">
    <property type="nucleotide sequence ID" value="NC_019892.1"/>
</dbReference>
<keyword evidence="7" id="KW-1185">Reference proteome</keyword>
<dbReference type="SUPFAM" id="SSF56784">
    <property type="entry name" value="HAD-like"/>
    <property type="match status" value="1"/>
</dbReference>
<reference evidence="6 7" key="1">
    <citation type="submission" date="2012-02" db="EMBL/GenBank/DDBJ databases">
        <title>Complete sequence of chromosome of Singulisphaera acidiphila DSM 18658.</title>
        <authorList>
            <consortium name="US DOE Joint Genome Institute (JGI-PGF)"/>
            <person name="Lucas S."/>
            <person name="Copeland A."/>
            <person name="Lapidus A."/>
            <person name="Glavina del Rio T."/>
            <person name="Dalin E."/>
            <person name="Tice H."/>
            <person name="Bruce D."/>
            <person name="Goodwin L."/>
            <person name="Pitluck S."/>
            <person name="Peters L."/>
            <person name="Ovchinnikova G."/>
            <person name="Chertkov O."/>
            <person name="Kyrpides N."/>
            <person name="Mavromatis K."/>
            <person name="Ivanova N."/>
            <person name="Brettin T."/>
            <person name="Detter J.C."/>
            <person name="Han C."/>
            <person name="Larimer F."/>
            <person name="Land M."/>
            <person name="Hauser L."/>
            <person name="Markowitz V."/>
            <person name="Cheng J.-F."/>
            <person name="Hugenholtz P."/>
            <person name="Woyke T."/>
            <person name="Wu D."/>
            <person name="Tindall B."/>
            <person name="Pomrenke H."/>
            <person name="Brambilla E."/>
            <person name="Klenk H.-P."/>
            <person name="Eisen J.A."/>
        </authorList>
    </citation>
    <scope>NUCLEOTIDE SEQUENCE [LARGE SCALE GENOMIC DNA]</scope>
    <source>
        <strain evidence="7">ATCC BAA-1392 / DSM 18658 / VKM B-2454 / MOB10</strain>
    </source>
</reference>
<organism evidence="6 7">
    <name type="scientific">Singulisphaera acidiphila (strain ATCC BAA-1392 / DSM 18658 / VKM B-2454 / MOB10)</name>
    <dbReference type="NCBI Taxonomy" id="886293"/>
    <lineage>
        <taxon>Bacteria</taxon>
        <taxon>Pseudomonadati</taxon>
        <taxon>Planctomycetota</taxon>
        <taxon>Planctomycetia</taxon>
        <taxon>Isosphaerales</taxon>
        <taxon>Isosphaeraceae</taxon>
        <taxon>Singulisphaera</taxon>
    </lineage>
</organism>
<dbReference type="HOGENOM" id="CLU_045011_13_1_0"/>
<dbReference type="Gene3D" id="3.40.50.1000">
    <property type="entry name" value="HAD superfamily/HAD-like"/>
    <property type="match status" value="1"/>
</dbReference>
<dbReference type="Pfam" id="PF13419">
    <property type="entry name" value="HAD_2"/>
    <property type="match status" value="1"/>
</dbReference>
<dbReference type="NCBIfam" id="TIGR01509">
    <property type="entry name" value="HAD-SF-IA-v3"/>
    <property type="match status" value="1"/>
</dbReference>
<dbReference type="eggNOG" id="COG0637">
    <property type="taxonomic scope" value="Bacteria"/>
</dbReference>
<dbReference type="InterPro" id="IPR051600">
    <property type="entry name" value="Beta-PGM-like"/>
</dbReference>
<keyword evidence="4" id="KW-0460">Magnesium</keyword>
<comment type="cofactor">
    <cofactor evidence="1">
        <name>Mg(2+)</name>
        <dbReference type="ChEBI" id="CHEBI:18420"/>
    </cofactor>
</comment>
<dbReference type="KEGG" id="saci:Sinac_5757"/>
<accession>L0DKX9</accession>
<evidence type="ECO:0000313" key="7">
    <source>
        <dbReference type="Proteomes" id="UP000010798"/>
    </source>
</evidence>
<sequence>MPTRAVLFDFDGVIADTENIHIAAWQRTLARLGWEVPDEVCARAVEVDDRIFLADLFAQRKLEQGDVEGWVRSKQELTASMLTASPRIYPGLVELVRSLIGKVQLAIVSTTWRENIEIVLKAANLEDAFPTVVGKQDVTLVKPDPEGYRLALQKLGIAPEDAIALEDSATGLAAARAAGLPVIAVGHRLPRGEWVGSSNFVDDLTNQPKLMPLLGLGNG</sequence>
<keyword evidence="3" id="KW-0479">Metal-binding</keyword>
<dbReference type="GO" id="GO:0003824">
    <property type="term" value="F:catalytic activity"/>
    <property type="evidence" value="ECO:0007669"/>
    <property type="project" value="UniProtKB-ARBA"/>
</dbReference>
<dbReference type="InterPro" id="IPR041492">
    <property type="entry name" value="HAD_2"/>
</dbReference>
<dbReference type="AlphaFoldDB" id="L0DKX9"/>
<evidence type="ECO:0000256" key="5">
    <source>
        <dbReference type="ARBA" id="ARBA00023277"/>
    </source>
</evidence>
<dbReference type="SFLD" id="SFLDG01129">
    <property type="entry name" value="C1.5:_HAD__Beta-PGM__Phosphata"/>
    <property type="match status" value="1"/>
</dbReference>
<comment type="similarity">
    <text evidence="2">Belongs to the HAD-like hydrolase superfamily. CbbY/CbbZ/Gph/YieH family.</text>
</comment>
<dbReference type="SFLD" id="SFLDS00003">
    <property type="entry name" value="Haloacid_Dehalogenase"/>
    <property type="match status" value="1"/>
</dbReference>
<dbReference type="EMBL" id="CP003364">
    <property type="protein sequence ID" value="AGA29887.1"/>
    <property type="molecule type" value="Genomic_DNA"/>
</dbReference>
<dbReference type="InterPro" id="IPR023198">
    <property type="entry name" value="PGP-like_dom2"/>
</dbReference>
<dbReference type="PANTHER" id="PTHR46193">
    <property type="entry name" value="6-PHOSPHOGLUCONATE PHOSPHATASE"/>
    <property type="match status" value="1"/>
</dbReference>
<protein>
    <submittedName>
        <fullName evidence="6">Haloacid dehalogenase superfamily protein, subfamily IA, variant 3 with third motif having DD or ED</fullName>
    </submittedName>
</protein>
<dbReference type="Gene3D" id="1.10.150.240">
    <property type="entry name" value="Putative phosphatase, domain 2"/>
    <property type="match status" value="1"/>
</dbReference>
<proteinExistence type="inferred from homology"/>
<dbReference type="InterPro" id="IPR023214">
    <property type="entry name" value="HAD_sf"/>
</dbReference>
<dbReference type="OrthoDB" id="9797743at2"/>
<dbReference type="InterPro" id="IPR006439">
    <property type="entry name" value="HAD-SF_hydro_IA"/>
</dbReference>
<dbReference type="Proteomes" id="UP000010798">
    <property type="component" value="Chromosome"/>
</dbReference>
<gene>
    <name evidence="6" type="ordered locus">Sinac_5757</name>
</gene>
<keyword evidence="5" id="KW-0119">Carbohydrate metabolism</keyword>
<dbReference type="InterPro" id="IPR036412">
    <property type="entry name" value="HAD-like_sf"/>
</dbReference>
<evidence type="ECO:0000256" key="1">
    <source>
        <dbReference type="ARBA" id="ARBA00001946"/>
    </source>
</evidence>